<keyword evidence="2" id="KW-0732">Signal</keyword>
<dbReference type="EMBL" id="PELR01000210">
    <property type="protein sequence ID" value="RTH03077.1"/>
    <property type="molecule type" value="Genomic_DNA"/>
</dbReference>
<protein>
    <submittedName>
        <fullName evidence="4">ABC transporter substrate-binding protein</fullName>
    </submittedName>
</protein>
<dbReference type="Proteomes" id="UP000286910">
    <property type="component" value="Unassembled WGS sequence"/>
</dbReference>
<dbReference type="CDD" id="cd20014">
    <property type="entry name" value="PBP1_RPA0668_benzoate-like"/>
    <property type="match status" value="1"/>
</dbReference>
<dbReference type="AlphaFoldDB" id="A0A430R6U9"/>
<evidence type="ECO:0000313" key="5">
    <source>
        <dbReference type="Proteomes" id="UP000286910"/>
    </source>
</evidence>
<gene>
    <name evidence="4" type="ORF">CSW45_07180</name>
</gene>
<accession>A0A430R6U9</accession>
<dbReference type="Gene3D" id="3.40.50.2300">
    <property type="match status" value="2"/>
</dbReference>
<comment type="caution">
    <text evidence="4">The sequence shown here is derived from an EMBL/GenBank/DDBJ whole genome shotgun (WGS) entry which is preliminary data.</text>
</comment>
<dbReference type="SUPFAM" id="SSF53822">
    <property type="entry name" value="Periplasmic binding protein-like I"/>
    <property type="match status" value="1"/>
</dbReference>
<dbReference type="PANTHER" id="PTHR30483">
    <property type="entry name" value="LEUCINE-SPECIFIC-BINDING PROTEIN"/>
    <property type="match status" value="1"/>
</dbReference>
<evidence type="ECO:0000256" key="2">
    <source>
        <dbReference type="ARBA" id="ARBA00022729"/>
    </source>
</evidence>
<dbReference type="RefSeq" id="WP_126177919.1">
    <property type="nucleotide sequence ID" value="NZ_PELN01000144.1"/>
</dbReference>
<dbReference type="InterPro" id="IPR028081">
    <property type="entry name" value="Leu-bd"/>
</dbReference>
<dbReference type="InterPro" id="IPR028082">
    <property type="entry name" value="Peripla_BP_I"/>
</dbReference>
<organism evidence="4 5">
    <name type="scientific">Thermus scotoductus</name>
    <dbReference type="NCBI Taxonomy" id="37636"/>
    <lineage>
        <taxon>Bacteria</taxon>
        <taxon>Thermotogati</taxon>
        <taxon>Deinococcota</taxon>
        <taxon>Deinococci</taxon>
        <taxon>Thermales</taxon>
        <taxon>Thermaceae</taxon>
        <taxon>Thermus</taxon>
    </lineage>
</organism>
<reference evidence="4 5" key="1">
    <citation type="journal article" date="2019" name="Extremophiles">
        <title>Biogeography of thermophiles and predominance of Thermus scotoductus in domestic water heaters.</title>
        <authorList>
            <person name="Wilpiszeski R.L."/>
            <person name="Zhang Z."/>
            <person name="House C.H."/>
        </authorList>
    </citation>
    <scope>NUCLEOTIDE SEQUENCE [LARGE SCALE GENOMIC DNA]</scope>
    <source>
        <strain evidence="4 5">32_S32</strain>
    </source>
</reference>
<evidence type="ECO:0000256" key="1">
    <source>
        <dbReference type="ARBA" id="ARBA00010062"/>
    </source>
</evidence>
<sequence>MSKVSRRKVIETGFGLAGLALLNRFSFGIAQQERPIRIGVILSYSGVYALLGREITRGMELYLDKVGYRAGGRAIQLIKEDEEADPAVALRKARKLVEQDGVDLLAGIILSSSAYAVRDYVDQRQVPLVVANAAANGITRERRSRYVFRTSIGAWQQHYPMGSWVARNVGKRVFLVAADYAFGREALAGFKEGFLPEGGQVVAEVYTPLGSTDFSPVLSRIAAARPEAVFAVLSGSDAVIFLRQFTQFGLRQVTQLVPTGEITDETFLESVGDVALGLRSGDHWVYTLNNSANKEFVRAYRQKYGGVPNHFAVRGYDAMQFIVTAINDVQGDVRDRRRFIAAMERGKIISPRGFVEIDPETHNATQHLYLREVARIDGVLTNRLIADLGLVRDPGK</sequence>
<evidence type="ECO:0000259" key="3">
    <source>
        <dbReference type="Pfam" id="PF13458"/>
    </source>
</evidence>
<dbReference type="PANTHER" id="PTHR30483:SF6">
    <property type="entry name" value="PERIPLASMIC BINDING PROTEIN OF ABC TRANSPORTER FOR NATURAL AMINO ACIDS"/>
    <property type="match status" value="1"/>
</dbReference>
<dbReference type="Pfam" id="PF13458">
    <property type="entry name" value="Peripla_BP_6"/>
    <property type="match status" value="1"/>
</dbReference>
<evidence type="ECO:0000313" key="4">
    <source>
        <dbReference type="EMBL" id="RTH03077.1"/>
    </source>
</evidence>
<dbReference type="InterPro" id="IPR051010">
    <property type="entry name" value="BCAA_transport"/>
</dbReference>
<feature type="domain" description="Leucine-binding protein" evidence="3">
    <location>
        <begin position="35"/>
        <end position="374"/>
    </location>
</feature>
<name>A0A430R6U9_THESC</name>
<proteinExistence type="inferred from homology"/>
<comment type="similarity">
    <text evidence="1">Belongs to the leucine-binding protein family.</text>
</comment>